<proteinExistence type="predicted"/>
<accession>E4ZWD1</accession>
<evidence type="ECO:0000313" key="3">
    <source>
        <dbReference type="Proteomes" id="UP000002668"/>
    </source>
</evidence>
<name>E4ZWD1_LEPMJ</name>
<dbReference type="HOGENOM" id="CLU_2483769_0_0_1"/>
<feature type="compositionally biased region" description="Basic residues" evidence="1">
    <location>
        <begin position="1"/>
        <end position="12"/>
    </location>
</feature>
<reference evidence="3" key="1">
    <citation type="journal article" date="2011" name="Nat. Commun.">
        <title>Effector diversification within compartments of the Leptosphaeria maculans genome affected by Repeat-Induced Point mutations.</title>
        <authorList>
            <person name="Rouxel T."/>
            <person name="Grandaubert J."/>
            <person name="Hane J.K."/>
            <person name="Hoede C."/>
            <person name="van de Wouw A.P."/>
            <person name="Couloux A."/>
            <person name="Dominguez V."/>
            <person name="Anthouard V."/>
            <person name="Bally P."/>
            <person name="Bourras S."/>
            <person name="Cozijnsen A.J."/>
            <person name="Ciuffetti L.M."/>
            <person name="Degrave A."/>
            <person name="Dilmaghani A."/>
            <person name="Duret L."/>
            <person name="Fudal I."/>
            <person name="Goodwin S.B."/>
            <person name="Gout L."/>
            <person name="Glaser N."/>
            <person name="Linglin J."/>
            <person name="Kema G.H.J."/>
            <person name="Lapalu N."/>
            <person name="Lawrence C.B."/>
            <person name="May K."/>
            <person name="Meyer M."/>
            <person name="Ollivier B."/>
            <person name="Poulain J."/>
            <person name="Schoch C.L."/>
            <person name="Simon A."/>
            <person name="Spatafora J.W."/>
            <person name="Stachowiak A."/>
            <person name="Turgeon B.G."/>
            <person name="Tyler B.M."/>
            <person name="Vincent D."/>
            <person name="Weissenbach J."/>
            <person name="Amselem J."/>
            <person name="Quesneville H."/>
            <person name="Oliver R.P."/>
            <person name="Wincker P."/>
            <person name="Balesdent M.-H."/>
            <person name="Howlett B.J."/>
        </authorList>
    </citation>
    <scope>NUCLEOTIDE SEQUENCE [LARGE SCALE GENOMIC DNA]</scope>
    <source>
        <strain evidence="3">JN3 / isolate v23.1.3 / race Av1-4-5-6-7-8</strain>
    </source>
</reference>
<keyword evidence="3" id="KW-1185">Reference proteome</keyword>
<protein>
    <submittedName>
        <fullName evidence="2">Predicted protein</fullName>
    </submittedName>
</protein>
<gene>
    <name evidence="2" type="ORF">LEMA_P030590.1</name>
</gene>
<organism evidence="3">
    <name type="scientific">Leptosphaeria maculans (strain JN3 / isolate v23.1.3 / race Av1-4-5-6-7-8)</name>
    <name type="common">Blackleg fungus</name>
    <name type="synonym">Phoma lingam</name>
    <dbReference type="NCBI Taxonomy" id="985895"/>
    <lineage>
        <taxon>Eukaryota</taxon>
        <taxon>Fungi</taxon>
        <taxon>Dikarya</taxon>
        <taxon>Ascomycota</taxon>
        <taxon>Pezizomycotina</taxon>
        <taxon>Dothideomycetes</taxon>
        <taxon>Pleosporomycetidae</taxon>
        <taxon>Pleosporales</taxon>
        <taxon>Pleosporineae</taxon>
        <taxon>Leptosphaeriaceae</taxon>
        <taxon>Plenodomus</taxon>
        <taxon>Plenodomus lingam/Leptosphaeria maculans species complex</taxon>
    </lineage>
</organism>
<dbReference type="Proteomes" id="UP000002668">
    <property type="component" value="Genome"/>
</dbReference>
<sequence>MQRTHSIHHSNKPTRTYPRVQESISTANAHHRITTAMIYTMHPQEPGYRECASRVRTTLQVSTVDILPGYRDSGQEGCGLGGGDELW</sequence>
<dbReference type="InParanoid" id="E4ZWD1"/>
<feature type="region of interest" description="Disordered" evidence="1">
    <location>
        <begin position="1"/>
        <end position="20"/>
    </location>
</feature>
<evidence type="ECO:0000256" key="1">
    <source>
        <dbReference type="SAM" id="MobiDB-lite"/>
    </source>
</evidence>
<dbReference type="VEuPathDB" id="FungiDB:LEMA_P030590.1"/>
<evidence type="ECO:0000313" key="2">
    <source>
        <dbReference type="EMBL" id="CBX95907.1"/>
    </source>
</evidence>
<dbReference type="EMBL" id="FP929127">
    <property type="protein sequence ID" value="CBX95907.1"/>
    <property type="molecule type" value="Genomic_DNA"/>
</dbReference>
<dbReference type="AlphaFoldDB" id="E4ZWD1"/>